<dbReference type="AlphaFoldDB" id="A0A917TI16"/>
<dbReference type="Proteomes" id="UP000642070">
    <property type="component" value="Unassembled WGS sequence"/>
</dbReference>
<organism evidence="1 2">
    <name type="scientific">Dactylosporangium sucinum</name>
    <dbReference type="NCBI Taxonomy" id="1424081"/>
    <lineage>
        <taxon>Bacteria</taxon>
        <taxon>Bacillati</taxon>
        <taxon>Actinomycetota</taxon>
        <taxon>Actinomycetes</taxon>
        <taxon>Micromonosporales</taxon>
        <taxon>Micromonosporaceae</taxon>
        <taxon>Dactylosporangium</taxon>
    </lineage>
</organism>
<name>A0A917TI16_9ACTN</name>
<evidence type="ECO:0000313" key="2">
    <source>
        <dbReference type="Proteomes" id="UP000642070"/>
    </source>
</evidence>
<reference evidence="1" key="2">
    <citation type="submission" date="2020-09" db="EMBL/GenBank/DDBJ databases">
        <authorList>
            <person name="Sun Q."/>
            <person name="Ohkuma M."/>
        </authorList>
    </citation>
    <scope>NUCLEOTIDE SEQUENCE</scope>
    <source>
        <strain evidence="1">JCM 19831</strain>
    </source>
</reference>
<accession>A0A917TI16</accession>
<keyword evidence="2" id="KW-1185">Reference proteome</keyword>
<protein>
    <submittedName>
        <fullName evidence="1">Uncharacterized protein</fullName>
    </submittedName>
</protein>
<gene>
    <name evidence="1" type="ORF">GCM10007977_025700</name>
</gene>
<sequence>MRDFGPPSSRAEAERTVAAHTARDGICEGCLAAWARMTPYPCIHLQRAQVLLNNDTEEGTDPSSR</sequence>
<reference evidence="1" key="1">
    <citation type="journal article" date="2014" name="Int. J. Syst. Evol. Microbiol.">
        <title>Complete genome sequence of Corynebacterium casei LMG S-19264T (=DSM 44701T), isolated from a smear-ripened cheese.</title>
        <authorList>
            <consortium name="US DOE Joint Genome Institute (JGI-PGF)"/>
            <person name="Walter F."/>
            <person name="Albersmeier A."/>
            <person name="Kalinowski J."/>
            <person name="Ruckert C."/>
        </authorList>
    </citation>
    <scope>NUCLEOTIDE SEQUENCE</scope>
    <source>
        <strain evidence="1">JCM 19831</strain>
    </source>
</reference>
<evidence type="ECO:0000313" key="1">
    <source>
        <dbReference type="EMBL" id="GGM23355.1"/>
    </source>
</evidence>
<proteinExistence type="predicted"/>
<comment type="caution">
    <text evidence="1">The sequence shown here is derived from an EMBL/GenBank/DDBJ whole genome shotgun (WGS) entry which is preliminary data.</text>
</comment>
<dbReference type="EMBL" id="BMPI01000010">
    <property type="protein sequence ID" value="GGM23355.1"/>
    <property type="molecule type" value="Genomic_DNA"/>
</dbReference>